<dbReference type="AlphaFoldDB" id="A0A5P2TQP4"/>
<evidence type="ECO:0000313" key="5">
    <source>
        <dbReference type="Proteomes" id="UP001330016"/>
    </source>
</evidence>
<dbReference type="KEGG" id="lhb:D1010_08705"/>
<feature type="transmembrane region" description="Helical" evidence="1">
    <location>
        <begin position="12"/>
        <end position="30"/>
    </location>
</feature>
<feature type="transmembrane region" description="Helical" evidence="1">
    <location>
        <begin position="42"/>
        <end position="62"/>
    </location>
</feature>
<reference evidence="2 5" key="2">
    <citation type="submission" date="2023-02" db="EMBL/GenBank/DDBJ databases">
        <title>The predominant lactic acid bacteria and yeasts involved in the spontaneous fermentation of millet during the production of the traditional porridge Hausa koko in Ghana.</title>
        <authorList>
            <person name="Atter A."/>
            <person name="Diaz M."/>
        </authorList>
    </citation>
    <scope>NUCLEOTIDE SEQUENCE [LARGE SCALE GENOMIC DNA]</scope>
    <source>
        <strain evidence="2 5">FI11640</strain>
    </source>
</reference>
<organism evidence="3 4">
    <name type="scientific">Schleiferilactobacillus harbinensis</name>
    <dbReference type="NCBI Taxonomy" id="304207"/>
    <lineage>
        <taxon>Bacteria</taxon>
        <taxon>Bacillati</taxon>
        <taxon>Bacillota</taxon>
        <taxon>Bacilli</taxon>
        <taxon>Lactobacillales</taxon>
        <taxon>Lactobacillaceae</taxon>
        <taxon>Schleiferilactobacillus</taxon>
    </lineage>
</organism>
<reference evidence="3 4" key="1">
    <citation type="submission" date="2019-10" db="EMBL/GenBank/DDBJ databases">
        <title>The completed genome of Lactobacillus harbinensis M1.</title>
        <authorList>
            <person name="Zheng Y."/>
        </authorList>
    </citation>
    <scope>NUCLEOTIDE SEQUENCE [LARGE SCALE GENOMIC DNA]</scope>
    <source>
        <strain evidence="3 4">M1</strain>
    </source>
</reference>
<keyword evidence="5" id="KW-1185">Reference proteome</keyword>
<proteinExistence type="predicted"/>
<evidence type="ECO:0000256" key="1">
    <source>
        <dbReference type="SAM" id="Phobius"/>
    </source>
</evidence>
<evidence type="ECO:0000313" key="2">
    <source>
        <dbReference type="EMBL" id="MEE6715927.1"/>
    </source>
</evidence>
<evidence type="ECO:0000313" key="3">
    <source>
        <dbReference type="EMBL" id="QFR23473.1"/>
    </source>
</evidence>
<protein>
    <submittedName>
        <fullName evidence="3">Uncharacterized protein</fullName>
    </submittedName>
</protein>
<sequence>MSINPETMQEIAVFNFVAVFFILLNLISFWAPIVRRVMRGPVWWVALVAFLLYWIVIGVRAYLNPVPWGLVVVVGMGVAASMTLLQMRIRVRPREEK</sequence>
<dbReference type="EMBL" id="JAQSGK010000022">
    <property type="protein sequence ID" value="MEE6715927.1"/>
    <property type="molecule type" value="Genomic_DNA"/>
</dbReference>
<dbReference type="EMBL" id="CP045143">
    <property type="protein sequence ID" value="QFR23473.1"/>
    <property type="molecule type" value="Genomic_DNA"/>
</dbReference>
<dbReference type="Proteomes" id="UP001330016">
    <property type="component" value="Unassembled WGS sequence"/>
</dbReference>
<dbReference type="Proteomes" id="UP000326779">
    <property type="component" value="Chromosome"/>
</dbReference>
<keyword evidence="1" id="KW-0472">Membrane</keyword>
<accession>A0A5P2TQP4</accession>
<dbReference type="GeneID" id="78509072"/>
<feature type="transmembrane region" description="Helical" evidence="1">
    <location>
        <begin position="68"/>
        <end position="87"/>
    </location>
</feature>
<name>A0A5P2TQP4_9LACO</name>
<dbReference type="RefSeq" id="WP_063515250.1">
    <property type="nucleotide sequence ID" value="NZ_CAUFDJ010000002.1"/>
</dbReference>
<keyword evidence="1" id="KW-1133">Transmembrane helix</keyword>
<gene>
    <name evidence="3" type="ORF">D1010_08705</name>
    <name evidence="2" type="ORF">PS435_08650</name>
</gene>
<keyword evidence="1" id="KW-0812">Transmembrane</keyword>
<evidence type="ECO:0000313" key="4">
    <source>
        <dbReference type="Proteomes" id="UP000326779"/>
    </source>
</evidence>